<feature type="active site" description="Proton donor" evidence="6">
    <location>
        <position position="26"/>
    </location>
</feature>
<keyword evidence="2 6" id="KW-0378">Hydrolase</keyword>
<keyword evidence="5 6" id="KW-0326">Glycosidase</keyword>
<dbReference type="Gene3D" id="3.40.1790.10">
    <property type="entry name" value="Indigoidine synthase domain"/>
    <property type="match status" value="1"/>
</dbReference>
<sequence>MTALPLIFSPEVADARTRGAPIVALESTIITHGMPFPQNLETVWRVQDAVREEGATPATIAVIKGGLHVGLTEEELEALARADDVVKLSRADLAVCLARGGNGSTTVAATMIAAHLAGIQVFATGGIGGVHRGAEDSFDISADLHELAQTPLTVVCAGAKAILDLPKTLEVLETLGVPVIAYGQDALPAFWSATTDLMAPLRMDSPDAIARAHVMRTVLGVSGGLLIANPVPKVASIPHSELEPLIAEATAEADRRGIKGKAVTPYLLARLNELTLGRTLAANIALIENNARLAGKIAISLKNQASSH</sequence>
<evidence type="ECO:0000313" key="8">
    <source>
        <dbReference type="Proteomes" id="UP001281305"/>
    </source>
</evidence>
<keyword evidence="1 6" id="KW-0479">Metal-binding</keyword>
<dbReference type="Pfam" id="PF04227">
    <property type="entry name" value="Indigoidine_A"/>
    <property type="match status" value="1"/>
</dbReference>
<dbReference type="GO" id="GO:0016798">
    <property type="term" value="F:hydrolase activity, acting on glycosyl bonds"/>
    <property type="evidence" value="ECO:0007669"/>
    <property type="project" value="UniProtKB-KW"/>
</dbReference>
<comment type="catalytic activity">
    <reaction evidence="6">
        <text>D-ribose 5-phosphate + uracil = psi-UMP + H2O</text>
        <dbReference type="Rhea" id="RHEA:18337"/>
        <dbReference type="ChEBI" id="CHEBI:15377"/>
        <dbReference type="ChEBI" id="CHEBI:17568"/>
        <dbReference type="ChEBI" id="CHEBI:58380"/>
        <dbReference type="ChEBI" id="CHEBI:78346"/>
        <dbReference type="EC" id="4.2.1.70"/>
    </reaction>
</comment>
<evidence type="ECO:0000256" key="2">
    <source>
        <dbReference type="ARBA" id="ARBA00022801"/>
    </source>
</evidence>
<dbReference type="InterPro" id="IPR022830">
    <property type="entry name" value="Indigdn_synthA-like"/>
</dbReference>
<accession>A0ABZ2TIE7</accession>
<evidence type="ECO:0000256" key="5">
    <source>
        <dbReference type="ARBA" id="ARBA00023295"/>
    </source>
</evidence>
<proteinExistence type="inferred from homology"/>
<dbReference type="HAMAP" id="MF_01876">
    <property type="entry name" value="PsiMP_glycosidase"/>
    <property type="match status" value="1"/>
</dbReference>
<dbReference type="Proteomes" id="UP001281305">
    <property type="component" value="Chromosome"/>
</dbReference>
<protein>
    <recommendedName>
        <fullName evidence="6">Pseudouridine-5'-phosphate glycosidase</fullName>
        <shortName evidence="6">PsiMP glycosidase</shortName>
        <ecNumber evidence="6">4.2.1.70</ecNumber>
    </recommendedName>
</protein>
<comment type="similarity">
    <text evidence="6">Belongs to the pseudouridine-5'-phosphate glycosidase family.</text>
</comment>
<keyword evidence="3 6" id="KW-0464">Manganese</keyword>
<dbReference type="SUPFAM" id="SSF110581">
    <property type="entry name" value="Indigoidine synthase A-like"/>
    <property type="match status" value="1"/>
</dbReference>
<comment type="subunit">
    <text evidence="6">Homotrimer.</text>
</comment>
<dbReference type="EC" id="4.2.1.70" evidence="6"/>
<evidence type="ECO:0000256" key="6">
    <source>
        <dbReference type="HAMAP-Rule" id="MF_01876"/>
    </source>
</evidence>
<dbReference type="PANTHER" id="PTHR42909:SF1">
    <property type="entry name" value="CARBOHYDRATE KINASE PFKB DOMAIN-CONTAINING PROTEIN"/>
    <property type="match status" value="1"/>
</dbReference>
<feature type="binding site" evidence="6">
    <location>
        <begin position="141"/>
        <end position="143"/>
    </location>
    <ligand>
        <name>substrate</name>
    </ligand>
</feature>
<evidence type="ECO:0000256" key="1">
    <source>
        <dbReference type="ARBA" id="ARBA00022723"/>
    </source>
</evidence>
<evidence type="ECO:0000313" key="7">
    <source>
        <dbReference type="EMBL" id="WYK17888.1"/>
    </source>
</evidence>
<keyword evidence="4 6" id="KW-0456">Lyase</keyword>
<feature type="binding site" evidence="6">
    <location>
        <position position="107"/>
    </location>
    <ligand>
        <name>substrate</name>
    </ligand>
</feature>
<dbReference type="PANTHER" id="PTHR42909">
    <property type="entry name" value="ZGC:136858"/>
    <property type="match status" value="1"/>
</dbReference>
<feature type="binding site" evidence="6">
    <location>
        <position position="87"/>
    </location>
    <ligand>
        <name>substrate</name>
    </ligand>
</feature>
<gene>
    <name evidence="6" type="primary">psuG</name>
    <name evidence="7" type="ORF">RZS32_016085</name>
</gene>
<feature type="active site" description="Nucleophile" evidence="6">
    <location>
        <position position="160"/>
    </location>
</feature>
<evidence type="ECO:0000256" key="4">
    <source>
        <dbReference type="ARBA" id="ARBA00023239"/>
    </source>
</evidence>
<comment type="function">
    <text evidence="6">Catalyzes the reversible cleavage of pseudouridine 5'-phosphate (PsiMP) to ribose 5-phosphate and uracil. Functions biologically in the cleavage direction, as part of a pseudouridine degradation pathway.</text>
</comment>
<reference evidence="7 8" key="1">
    <citation type="submission" date="2024-02" db="EMBL/GenBank/DDBJ databases">
        <title>Roseovarius strain W115 nov., isolated from a marine algae.</title>
        <authorList>
            <person name="Lee M.W."/>
            <person name="Lee J.K."/>
            <person name="Kim J.M."/>
            <person name="Choi D.G."/>
            <person name="Baek J.H."/>
            <person name="Bayburt H."/>
            <person name="Jung J.J."/>
            <person name="Han D.M."/>
            <person name="Jeon C.O."/>
        </authorList>
    </citation>
    <scope>NUCLEOTIDE SEQUENCE [LARGE SCALE GENOMIC DNA]</scope>
    <source>
        <strain evidence="7 8">W115</strain>
    </source>
</reference>
<dbReference type="InterPro" id="IPR007342">
    <property type="entry name" value="PsuG"/>
</dbReference>
<organism evidence="7 8">
    <name type="scientific">Roseovarius rhodophyticola</name>
    <dbReference type="NCBI Taxonomy" id="3080827"/>
    <lineage>
        <taxon>Bacteria</taxon>
        <taxon>Pseudomonadati</taxon>
        <taxon>Pseudomonadota</taxon>
        <taxon>Alphaproteobacteria</taxon>
        <taxon>Rhodobacterales</taxon>
        <taxon>Roseobacteraceae</taxon>
        <taxon>Roseovarius</taxon>
    </lineage>
</organism>
<feature type="binding site" evidence="6">
    <location>
        <position position="139"/>
    </location>
    <ligand>
        <name>Mn(2+)</name>
        <dbReference type="ChEBI" id="CHEBI:29035"/>
    </ligand>
</feature>
<dbReference type="RefSeq" id="WP_317054575.1">
    <property type="nucleotide sequence ID" value="NZ_CP146606.1"/>
</dbReference>
<keyword evidence="8" id="KW-1185">Reference proteome</keyword>
<dbReference type="EMBL" id="CP146606">
    <property type="protein sequence ID" value="WYK17888.1"/>
    <property type="molecule type" value="Genomic_DNA"/>
</dbReference>
<evidence type="ECO:0000256" key="3">
    <source>
        <dbReference type="ARBA" id="ARBA00023211"/>
    </source>
</evidence>
<comment type="cofactor">
    <cofactor evidence="6">
        <name>Mn(2+)</name>
        <dbReference type="ChEBI" id="CHEBI:29035"/>
    </cofactor>
    <text evidence="6">Binds 1 Mn(2+) ion per subunit.</text>
</comment>
<name>A0ABZ2TIE7_9RHOB</name>